<evidence type="ECO:0000256" key="5">
    <source>
        <dbReference type="SAM" id="MobiDB-lite"/>
    </source>
</evidence>
<dbReference type="PANTHER" id="PTHR12953:SF0">
    <property type="entry name" value="SUN DOMAIN-CONTAINING OSSIFICATION FACTOR"/>
    <property type="match status" value="1"/>
</dbReference>
<evidence type="ECO:0000313" key="7">
    <source>
        <dbReference type="Proteomes" id="UP000264820"/>
    </source>
</evidence>
<dbReference type="STRING" id="109280.ENSHCOP00000001043"/>
<proteinExistence type="predicted"/>
<evidence type="ECO:0000256" key="3">
    <source>
        <dbReference type="ARBA" id="ARBA00022989"/>
    </source>
</evidence>
<feature type="region of interest" description="Disordered" evidence="5">
    <location>
        <begin position="673"/>
        <end position="699"/>
    </location>
</feature>
<dbReference type="GO" id="GO:0034975">
    <property type="term" value="P:protein folding in endoplasmic reticulum"/>
    <property type="evidence" value="ECO:0007669"/>
    <property type="project" value="TreeGrafter"/>
</dbReference>
<dbReference type="OMA" id="ERINCYE"/>
<dbReference type="Ensembl" id="ENSHCOT00000012772.1">
    <property type="protein sequence ID" value="ENSHCOP00000001043.1"/>
    <property type="gene ID" value="ENSHCOG00000001932.1"/>
</dbReference>
<dbReference type="PANTHER" id="PTHR12953">
    <property type="entry name" value="MEMBRANE PROTEIN CH1 RELATED"/>
    <property type="match status" value="1"/>
</dbReference>
<feature type="compositionally biased region" description="Polar residues" evidence="5">
    <location>
        <begin position="113"/>
        <end position="122"/>
    </location>
</feature>
<keyword evidence="7" id="KW-1185">Reference proteome</keyword>
<keyword evidence="3" id="KW-1133">Transmembrane helix</keyword>
<dbReference type="InterPro" id="IPR045120">
    <property type="entry name" value="Suco/Slp1-like"/>
</dbReference>
<reference evidence="6" key="1">
    <citation type="submission" date="2025-08" db="UniProtKB">
        <authorList>
            <consortium name="Ensembl"/>
        </authorList>
    </citation>
    <scope>IDENTIFICATION</scope>
</reference>
<dbReference type="GeneTree" id="ENSGT00390000013502"/>
<evidence type="ECO:0000313" key="6">
    <source>
        <dbReference type="Ensembl" id="ENSHCOP00000001043.1"/>
    </source>
</evidence>
<organism evidence="6 7">
    <name type="scientific">Hippocampus comes</name>
    <name type="common">Tiger tail seahorse</name>
    <dbReference type="NCBI Taxonomy" id="109280"/>
    <lineage>
        <taxon>Eukaryota</taxon>
        <taxon>Metazoa</taxon>
        <taxon>Chordata</taxon>
        <taxon>Craniata</taxon>
        <taxon>Vertebrata</taxon>
        <taxon>Euteleostomi</taxon>
        <taxon>Actinopterygii</taxon>
        <taxon>Neopterygii</taxon>
        <taxon>Teleostei</taxon>
        <taxon>Neoteleostei</taxon>
        <taxon>Acanthomorphata</taxon>
        <taxon>Syngnathiaria</taxon>
        <taxon>Syngnathiformes</taxon>
        <taxon>Syngnathoidei</taxon>
        <taxon>Syngnathidae</taxon>
        <taxon>Hippocampus</taxon>
    </lineage>
</organism>
<evidence type="ECO:0000256" key="1">
    <source>
        <dbReference type="ARBA" id="ARBA00004370"/>
    </source>
</evidence>
<feature type="compositionally biased region" description="Basic and acidic residues" evidence="5">
    <location>
        <begin position="280"/>
        <end position="292"/>
    </location>
</feature>
<protein>
    <recommendedName>
        <fullName evidence="8">SUN domain containing ossification factor</fullName>
    </recommendedName>
</protein>
<dbReference type="GO" id="GO:0046850">
    <property type="term" value="P:regulation of bone remodeling"/>
    <property type="evidence" value="ECO:0007669"/>
    <property type="project" value="TreeGrafter"/>
</dbReference>
<evidence type="ECO:0000256" key="4">
    <source>
        <dbReference type="ARBA" id="ARBA00023136"/>
    </source>
</evidence>
<keyword evidence="4" id="KW-0472">Membrane</keyword>
<feature type="compositionally biased region" description="Basic and acidic residues" evidence="5">
    <location>
        <begin position="674"/>
        <end position="683"/>
    </location>
</feature>
<feature type="compositionally biased region" description="Basic and acidic residues" evidence="5">
    <location>
        <begin position="246"/>
        <end position="261"/>
    </location>
</feature>
<accession>A0A3Q2XAS0</accession>
<feature type="compositionally biased region" description="Polar residues" evidence="5">
    <location>
        <begin position="293"/>
        <end position="328"/>
    </location>
</feature>
<dbReference type="GO" id="GO:0005737">
    <property type="term" value="C:cytoplasm"/>
    <property type="evidence" value="ECO:0007669"/>
    <property type="project" value="TreeGrafter"/>
</dbReference>
<name>A0A3Q2XAS0_HIPCM</name>
<dbReference type="GO" id="GO:0016020">
    <property type="term" value="C:membrane"/>
    <property type="evidence" value="ECO:0007669"/>
    <property type="project" value="UniProtKB-SubCell"/>
</dbReference>
<feature type="compositionally biased region" description="Acidic residues" evidence="5">
    <location>
        <begin position="1"/>
        <end position="24"/>
    </location>
</feature>
<feature type="region of interest" description="Disordered" evidence="5">
    <location>
        <begin position="220"/>
        <end position="495"/>
    </location>
</feature>
<keyword evidence="2" id="KW-0812">Transmembrane</keyword>
<dbReference type="AlphaFoldDB" id="A0A3Q2XAS0"/>
<evidence type="ECO:0008006" key="8">
    <source>
        <dbReference type="Google" id="ProtNLM"/>
    </source>
</evidence>
<comment type="subcellular location">
    <subcellularLocation>
        <location evidence="1">Membrane</location>
    </subcellularLocation>
</comment>
<dbReference type="Proteomes" id="UP000264820">
    <property type="component" value="Unplaced"/>
</dbReference>
<feature type="region of interest" description="Disordered" evidence="5">
    <location>
        <begin position="1"/>
        <end position="33"/>
    </location>
</feature>
<reference evidence="6" key="2">
    <citation type="submission" date="2025-09" db="UniProtKB">
        <authorList>
            <consortium name="Ensembl"/>
        </authorList>
    </citation>
    <scope>IDENTIFICATION</scope>
</reference>
<feature type="region of interest" description="Disordered" evidence="5">
    <location>
        <begin position="90"/>
        <end position="175"/>
    </location>
</feature>
<feature type="compositionally biased region" description="Polar residues" evidence="5">
    <location>
        <begin position="416"/>
        <end position="426"/>
    </location>
</feature>
<evidence type="ECO:0000256" key="2">
    <source>
        <dbReference type="ARBA" id="ARBA00022692"/>
    </source>
</evidence>
<feature type="compositionally biased region" description="Polar residues" evidence="5">
    <location>
        <begin position="481"/>
        <end position="495"/>
    </location>
</feature>
<sequence>MVEEYEEIAEPSERPEDQDDDLDDASGYGPGEVKYSKNLIGSAKDVILNMVNNIAVNVLGGNSEMQGNLSSGDVSVNGPGVNETLTQTPIIDSTSVSELEEATLSPGAVVTETGASPSTTAVPEQLPDDHSEQQPPPPEEQIVIPLESEEEESISSTITLLEKEEESDGEREKMDRNEAQHVDFCAFLPLFASCSCGTSLQEYLQQQCLVLLFKKRKCQPADRKQTAPSNRTPAWPPLSPSSACPEPERDHSETRQPHENRQAPVGEPESGASPSQAHQPPEKTVVESHYDSVSESPLLEPSQTSNLAKATAPDSSAANQTVVETPQLPSEAPAKPRSSEESQDMLAVEKQTETSLPPSSLVIAPAADDGKVAPTELKASTVMHVSLPNPDMTGESQTASPRAHQSPDPAAVLDSDTLSVETSQPSPHTPVELELSSSAPIIPDSKTDDLTEDASTPGLPPLPSTSPSPSLSDIYADPPNGTEQNGNPVHGSSQKESVFMRLNNRIKALEMNMSLSGRYLEQLSQRYRKQMEEMQKAFNKTIIKLQNTSRIAEEQDQRQTESIHLLQGQLENVTQMVLNLSVQVSQLKNEVSDRHNYLLLCLLLSLCFGVVLLANRCRISITPPNAEPEPPALNSYTYCCPERNFTSGDDCSLKRSASYPLIHSIQLVPTKGLESLHPEESQANRKKRRRKMKPTEKVQTLTSFRGPPLACNGAAVWNSAPVTSNPAALTRSLLLPAFRESPSEGSSETSSHSDDPSLCGINSACSRICQGLSLPKTRAEKRALRRRRPKPTCAVVDFLRVPQRDKSNTLSISATQDIMSMKSKQSSGTFGLNLPLSGPV</sequence>